<comment type="caution">
    <text evidence="4">The sequence shown here is derived from an EMBL/GenBank/DDBJ whole genome shotgun (WGS) entry which is preliminary data.</text>
</comment>
<proteinExistence type="inferred from homology"/>
<dbReference type="AlphaFoldDB" id="A0ABD4SZP5"/>
<dbReference type="NCBIfam" id="NF045687">
    <property type="entry name" value="LycopCycCtrL"/>
    <property type="match status" value="1"/>
</dbReference>
<comment type="similarity">
    <text evidence="1">Belongs to the lycopene cyclase family.</text>
</comment>
<evidence type="ECO:0000256" key="3">
    <source>
        <dbReference type="ARBA" id="ARBA00023027"/>
    </source>
</evidence>
<keyword evidence="3" id="KW-0520">NAD</keyword>
<dbReference type="PANTHER" id="PTHR39757:SF5">
    <property type="entry name" value="OS02G0190600 PROTEIN"/>
    <property type="match status" value="1"/>
</dbReference>
<dbReference type="Proteomes" id="UP000031561">
    <property type="component" value="Unassembled WGS sequence"/>
</dbReference>
<dbReference type="GO" id="GO:0016117">
    <property type="term" value="P:carotenoid biosynthetic process"/>
    <property type="evidence" value="ECO:0007669"/>
    <property type="project" value="UniProtKB-KW"/>
</dbReference>
<dbReference type="Pfam" id="PF05834">
    <property type="entry name" value="Lycopene_cycl"/>
    <property type="match status" value="1"/>
</dbReference>
<gene>
    <name evidence="4" type="ORF">QQ91_0003520</name>
</gene>
<reference evidence="4 5" key="1">
    <citation type="journal article" date="2015" name="Genome Announc.">
        <title>Draft Genome Sequence of Filamentous Marine Cyanobacterium Lyngbya confervoides Strain BDU141951.</title>
        <authorList>
            <person name="Chandrababunaidu M.M."/>
            <person name="Sen D."/>
            <person name="Tripathy S."/>
        </authorList>
    </citation>
    <scope>NUCLEOTIDE SEQUENCE [LARGE SCALE GENOMIC DNA]</scope>
    <source>
        <strain evidence="4 5">BDU141951</strain>
    </source>
</reference>
<evidence type="ECO:0000256" key="1">
    <source>
        <dbReference type="ARBA" id="ARBA00006599"/>
    </source>
</evidence>
<dbReference type="RefSeq" id="WP_166280073.1">
    <property type="nucleotide sequence ID" value="NZ_JTHE03000023.1"/>
</dbReference>
<organism evidence="4 5">
    <name type="scientific">Lyngbya confervoides BDU141951</name>
    <dbReference type="NCBI Taxonomy" id="1574623"/>
    <lineage>
        <taxon>Bacteria</taxon>
        <taxon>Bacillati</taxon>
        <taxon>Cyanobacteriota</taxon>
        <taxon>Cyanophyceae</taxon>
        <taxon>Oscillatoriophycideae</taxon>
        <taxon>Oscillatoriales</taxon>
        <taxon>Microcoleaceae</taxon>
        <taxon>Lyngbya</taxon>
    </lineage>
</organism>
<dbReference type="InterPro" id="IPR010108">
    <property type="entry name" value="Lycopene_cyclase_b/e"/>
</dbReference>
<dbReference type="PANTHER" id="PTHR39757">
    <property type="match status" value="1"/>
</dbReference>
<name>A0ABD4SZP5_9CYAN</name>
<dbReference type="Gene3D" id="3.50.50.60">
    <property type="entry name" value="FAD/NAD(P)-binding domain"/>
    <property type="match status" value="1"/>
</dbReference>
<dbReference type="SUPFAM" id="SSF51905">
    <property type="entry name" value="FAD/NAD(P)-binding domain"/>
    <property type="match status" value="1"/>
</dbReference>
<keyword evidence="2" id="KW-0125">Carotenoid biosynthesis</keyword>
<evidence type="ECO:0000256" key="2">
    <source>
        <dbReference type="ARBA" id="ARBA00022746"/>
    </source>
</evidence>
<sequence>MFDALVIGTGPAGLTMAAALCARGLSVQGLSPKPPTEPWVNTFGIWEDELDALGLTGLLSHRWPYSVSYFSQGEVNHQRTYGLLDKRKLQSYFLEDCQKHGVRWHQGHAATLDHHSHHSSVTTHEGDQFQARVVIDASGHQPVFVKRSLRKTTVAYQAAYGIVGRFTHPPIAQNQFVLMDYRSDHLTAADKAQDPPTFLYAMDLGNDVFFVEETSLAAAPPVGFDVLERRLHQRLQARGVEVVETHEVERCLFPMNLPMPDLRQPVIGFGGAASMVHPASGYMIGSLLRRSPDVADAIAMALVMGNPSPQTLARSAWKALWPQDQLRKYYLYRFGLEKLMRFEEARLHHFFETFFSLPQEQWTGFLANTLTTPELVQAMIHLFALAPNDVRWGLMKFAEREAPLLWRSITA</sequence>
<dbReference type="EMBL" id="JTHE03000023">
    <property type="protein sequence ID" value="MCM1981901.1"/>
    <property type="molecule type" value="Genomic_DNA"/>
</dbReference>
<accession>A0ABD4SZP5</accession>
<dbReference type="InterPro" id="IPR054896">
    <property type="entry name" value="LycopCyc"/>
</dbReference>
<dbReference type="NCBIfam" id="TIGR01790">
    <property type="entry name" value="carotene-cycl"/>
    <property type="match status" value="1"/>
</dbReference>
<evidence type="ECO:0000313" key="5">
    <source>
        <dbReference type="Proteomes" id="UP000031561"/>
    </source>
</evidence>
<dbReference type="InterPro" id="IPR036188">
    <property type="entry name" value="FAD/NAD-bd_sf"/>
</dbReference>
<protein>
    <submittedName>
        <fullName evidence="4">Lycopene cyclase family protein</fullName>
    </submittedName>
</protein>
<dbReference type="GO" id="GO:0016860">
    <property type="term" value="F:intramolecular oxidoreductase activity"/>
    <property type="evidence" value="ECO:0007669"/>
    <property type="project" value="UniProtKB-ARBA"/>
</dbReference>
<evidence type="ECO:0000313" key="4">
    <source>
        <dbReference type="EMBL" id="MCM1981901.1"/>
    </source>
</evidence>
<keyword evidence="5" id="KW-1185">Reference proteome</keyword>